<organism evidence="2 3">
    <name type="scientific">Pleurotus eryngii</name>
    <name type="common">Boletus of the steppes</name>
    <dbReference type="NCBI Taxonomy" id="5323"/>
    <lineage>
        <taxon>Eukaryota</taxon>
        <taxon>Fungi</taxon>
        <taxon>Dikarya</taxon>
        <taxon>Basidiomycota</taxon>
        <taxon>Agaricomycotina</taxon>
        <taxon>Agaricomycetes</taxon>
        <taxon>Agaricomycetidae</taxon>
        <taxon>Agaricales</taxon>
        <taxon>Pleurotineae</taxon>
        <taxon>Pleurotaceae</taxon>
        <taxon>Pleurotus</taxon>
    </lineage>
</organism>
<keyword evidence="3" id="KW-1185">Reference proteome</keyword>
<evidence type="ECO:0000313" key="2">
    <source>
        <dbReference type="EMBL" id="KAF9487993.1"/>
    </source>
</evidence>
<dbReference type="EMBL" id="MU154738">
    <property type="protein sequence ID" value="KAF9487993.1"/>
    <property type="molecule type" value="Genomic_DNA"/>
</dbReference>
<accession>A0A9P5ZJ25</accession>
<keyword evidence="1" id="KW-0472">Membrane</keyword>
<dbReference type="Proteomes" id="UP000807025">
    <property type="component" value="Unassembled WGS sequence"/>
</dbReference>
<dbReference type="OrthoDB" id="2796825at2759"/>
<evidence type="ECO:0000313" key="3">
    <source>
        <dbReference type="Proteomes" id="UP000807025"/>
    </source>
</evidence>
<evidence type="ECO:0000256" key="1">
    <source>
        <dbReference type="SAM" id="Phobius"/>
    </source>
</evidence>
<gene>
    <name evidence="2" type="ORF">BDN71DRAFT_1376309</name>
</gene>
<protein>
    <submittedName>
        <fullName evidence="2">Uncharacterized protein</fullName>
    </submittedName>
</protein>
<name>A0A9P5ZJ25_PLEER</name>
<feature type="transmembrane region" description="Helical" evidence="1">
    <location>
        <begin position="65"/>
        <end position="87"/>
    </location>
</feature>
<comment type="caution">
    <text evidence="2">The sequence shown here is derived from an EMBL/GenBank/DDBJ whole genome shotgun (WGS) entry which is preliminary data.</text>
</comment>
<feature type="transmembrane region" description="Helical" evidence="1">
    <location>
        <begin position="32"/>
        <end position="58"/>
    </location>
</feature>
<dbReference type="AlphaFoldDB" id="A0A9P5ZJ25"/>
<keyword evidence="1" id="KW-1133">Transmembrane helix</keyword>
<feature type="non-terminal residue" evidence="2">
    <location>
        <position position="1"/>
    </location>
</feature>
<sequence length="92" mass="10219">LNMLLTALIAAKILYRRRRLLTNGLVDAPSAYLGTAPMLIETAFPVALISCIFIILYARKNAAENLFVPLVAQVYCVAPQLIIIQVYRGQAW</sequence>
<keyword evidence="1" id="KW-0812">Transmembrane</keyword>
<feature type="non-terminal residue" evidence="2">
    <location>
        <position position="92"/>
    </location>
</feature>
<reference evidence="2" key="1">
    <citation type="submission" date="2020-11" db="EMBL/GenBank/DDBJ databases">
        <authorList>
            <consortium name="DOE Joint Genome Institute"/>
            <person name="Ahrendt S."/>
            <person name="Riley R."/>
            <person name="Andreopoulos W."/>
            <person name="Labutti K."/>
            <person name="Pangilinan J."/>
            <person name="Ruiz-Duenas F.J."/>
            <person name="Barrasa J.M."/>
            <person name="Sanchez-Garcia M."/>
            <person name="Camarero S."/>
            <person name="Miyauchi S."/>
            <person name="Serrano A."/>
            <person name="Linde D."/>
            <person name="Babiker R."/>
            <person name="Drula E."/>
            <person name="Ayuso-Fernandez I."/>
            <person name="Pacheco R."/>
            <person name="Padilla G."/>
            <person name="Ferreira P."/>
            <person name="Barriuso J."/>
            <person name="Kellner H."/>
            <person name="Castanera R."/>
            <person name="Alfaro M."/>
            <person name="Ramirez L."/>
            <person name="Pisabarro A.G."/>
            <person name="Kuo A."/>
            <person name="Tritt A."/>
            <person name="Lipzen A."/>
            <person name="He G."/>
            <person name="Yan M."/>
            <person name="Ng V."/>
            <person name="Cullen D."/>
            <person name="Martin F."/>
            <person name="Rosso M.-N."/>
            <person name="Henrissat B."/>
            <person name="Hibbett D."/>
            <person name="Martinez A.T."/>
            <person name="Grigoriev I.V."/>
        </authorList>
    </citation>
    <scope>NUCLEOTIDE SEQUENCE</scope>
    <source>
        <strain evidence="2">ATCC 90797</strain>
    </source>
</reference>
<proteinExistence type="predicted"/>